<dbReference type="PANTHER" id="PTHR18934">
    <property type="entry name" value="ATP-DEPENDENT RNA HELICASE"/>
    <property type="match status" value="1"/>
</dbReference>
<organism evidence="10 11">
    <name type="scientific">Botrytis deweyae</name>
    <dbReference type="NCBI Taxonomy" id="2478750"/>
    <lineage>
        <taxon>Eukaryota</taxon>
        <taxon>Fungi</taxon>
        <taxon>Dikarya</taxon>
        <taxon>Ascomycota</taxon>
        <taxon>Pezizomycotina</taxon>
        <taxon>Leotiomycetes</taxon>
        <taxon>Helotiales</taxon>
        <taxon>Sclerotiniaceae</taxon>
        <taxon>Botrytis</taxon>
    </lineage>
</organism>
<evidence type="ECO:0000256" key="5">
    <source>
        <dbReference type="ARBA" id="ARBA00022840"/>
    </source>
</evidence>
<keyword evidence="3" id="KW-0378">Hydrolase</keyword>
<evidence type="ECO:0000259" key="9">
    <source>
        <dbReference type="PROSITE" id="PS51194"/>
    </source>
</evidence>
<dbReference type="RefSeq" id="XP_038808132.1">
    <property type="nucleotide sequence ID" value="XM_038955403.1"/>
</dbReference>
<evidence type="ECO:0000313" key="10">
    <source>
        <dbReference type="EMBL" id="KAF7923075.1"/>
    </source>
</evidence>
<feature type="compositionally biased region" description="Basic and acidic residues" evidence="7">
    <location>
        <begin position="1"/>
        <end position="26"/>
    </location>
</feature>
<dbReference type="Proteomes" id="UP000783213">
    <property type="component" value="Unassembled WGS sequence"/>
</dbReference>
<feature type="compositionally biased region" description="Basic and acidic residues" evidence="7">
    <location>
        <begin position="95"/>
        <end position="109"/>
    </location>
</feature>
<dbReference type="SMART" id="SM00847">
    <property type="entry name" value="HA2"/>
    <property type="match status" value="1"/>
</dbReference>
<feature type="compositionally biased region" description="Polar residues" evidence="7">
    <location>
        <begin position="142"/>
        <end position="152"/>
    </location>
</feature>
<dbReference type="PROSITE" id="PS51194">
    <property type="entry name" value="HELICASE_CTER"/>
    <property type="match status" value="1"/>
</dbReference>
<gene>
    <name evidence="10" type="ORF">EAE98_007780</name>
</gene>
<keyword evidence="2" id="KW-0547">Nucleotide-binding</keyword>
<sequence>MPEKVLLKFGDDADETPKIVKREGAPDAKSMNQKQAQSKSKSKSKSQSQSQSQSHSAKPTGTKRLRDGSPKSDSKRKKLAVVHDTATNANGAKLTKLEHADDLKAGGKEQEEEAEVPNEVKKAINGTSKVKSFGEEKDRQRGQNPRSGSENVKNGAPDRHLQKTARELEPFRKSLPVYKKLVDLKTALRTNDVLLLTAETGSGKSTQLPQFMHDEPWCKKQKVKIKNAAGQEEDISVGGVIAITQPRRVAAITLARRVAAEMGSALGYQRTNTPGKVGYSVRFDTNTPIGMKIKFVTEGTLLQEMVHDPNLRKYSAVIIDEIHERGVDVDLIAGFLRQIVHGDKQGRGGVPLKVVIMSATLDLGGYEAFFANPDSNPSYQPGNNYGSIFAPHLVNNEKVIEAAKPMLAVKSGKAEDVELKATESSEKVDTGVAIEEVKGRKFKVDLYYDKPADPSNYQETMFKRIASIHVTEPLPGDILVFLVGQEEIEYMQTRLEALGESLSKEVPRIKVIPLYGALPPDAQQLAFDPVKEPRTRKIVLATNIAETSVTVPGVRYVVDSGKAKVKKYRTKLGMESLLVVPISKQSALQRMGRAGREAPGKCWRAYGKDEYESWLQDEIPEILRCDVLEAVLKMKARGVQDVINFPLMDAPDVEAMKHAIFQLNAMGALDDEGNLTTDGKKMASFPLPAAYGRALIASSSPEFNCVLDAIDVISLLTADSEVFIQPKSQEQEEEVDANRADIIRREGDLLTYLTTMQRYASENTNRFQWCKSRNISARAMKSAMLNRKQLRQLSVTHGLIDALPPPDPQPFEPSTPERAECLIKAFLRSFGDRTATLAPDGSYVTTKGKNAVVIHPQSVLWGRKIEAIMFLENVFSTRNWAKKVSAVQADWVLEALGGWM</sequence>
<feature type="region of interest" description="Disordered" evidence="7">
    <location>
        <begin position="1"/>
        <end position="162"/>
    </location>
</feature>
<keyword evidence="4" id="KW-0347">Helicase</keyword>
<name>A0ABQ7IG97_9HELO</name>
<dbReference type="Pfam" id="PF04408">
    <property type="entry name" value="WHD_HA2"/>
    <property type="match status" value="1"/>
</dbReference>
<dbReference type="Gene3D" id="1.20.120.1080">
    <property type="match status" value="1"/>
</dbReference>
<evidence type="ECO:0000259" key="8">
    <source>
        <dbReference type="PROSITE" id="PS51192"/>
    </source>
</evidence>
<dbReference type="SMART" id="SM00487">
    <property type="entry name" value="DEXDc"/>
    <property type="match status" value="1"/>
</dbReference>
<dbReference type="InterPro" id="IPR002464">
    <property type="entry name" value="DNA/RNA_helicase_DEAH_CS"/>
</dbReference>
<evidence type="ECO:0000256" key="7">
    <source>
        <dbReference type="SAM" id="MobiDB-lite"/>
    </source>
</evidence>
<dbReference type="Pfam" id="PF21010">
    <property type="entry name" value="HA2_C"/>
    <property type="match status" value="1"/>
</dbReference>
<dbReference type="PROSITE" id="PS00690">
    <property type="entry name" value="DEAH_ATP_HELICASE"/>
    <property type="match status" value="1"/>
</dbReference>
<protein>
    <recommendedName>
        <fullName evidence="1">RNA helicase</fullName>
        <ecNumber evidence="1">3.6.4.13</ecNumber>
    </recommendedName>
</protein>
<evidence type="ECO:0000256" key="1">
    <source>
        <dbReference type="ARBA" id="ARBA00012552"/>
    </source>
</evidence>
<dbReference type="InterPro" id="IPR048333">
    <property type="entry name" value="HA2_WH"/>
</dbReference>
<dbReference type="InterPro" id="IPR011709">
    <property type="entry name" value="DEAD-box_helicase_OB_fold"/>
</dbReference>
<dbReference type="CDD" id="cd17917">
    <property type="entry name" value="DEXHc_RHA-like"/>
    <property type="match status" value="1"/>
</dbReference>
<evidence type="ECO:0000256" key="4">
    <source>
        <dbReference type="ARBA" id="ARBA00022806"/>
    </source>
</evidence>
<keyword evidence="5" id="KW-0067">ATP-binding</keyword>
<proteinExistence type="predicted"/>
<dbReference type="Pfam" id="PF07717">
    <property type="entry name" value="OB_NTP_bind"/>
    <property type="match status" value="1"/>
</dbReference>
<evidence type="ECO:0000313" key="11">
    <source>
        <dbReference type="Proteomes" id="UP000783213"/>
    </source>
</evidence>
<dbReference type="InterPro" id="IPR014001">
    <property type="entry name" value="Helicase_ATP-bd"/>
</dbReference>
<dbReference type="PROSITE" id="PS51192">
    <property type="entry name" value="HELICASE_ATP_BIND_1"/>
    <property type="match status" value="1"/>
</dbReference>
<dbReference type="Gene3D" id="3.40.50.300">
    <property type="entry name" value="P-loop containing nucleotide triphosphate hydrolases"/>
    <property type="match status" value="2"/>
</dbReference>
<reference evidence="10 11" key="1">
    <citation type="journal article" date="2020" name="Genome Biol. Evol.">
        <title>Comparative genomics of Sclerotiniaceae.</title>
        <authorList>
            <person name="Valero Jimenez C.A."/>
            <person name="Steentjes M."/>
            <person name="Scholten O.E."/>
            <person name="Van Kan J.A.L."/>
        </authorList>
    </citation>
    <scope>NUCLEOTIDE SEQUENCE [LARGE SCALE GENOMIC DNA]</scope>
    <source>
        <strain evidence="10 11">B1</strain>
    </source>
</reference>
<feature type="compositionally biased region" description="Basic and acidic residues" evidence="7">
    <location>
        <begin position="64"/>
        <end position="73"/>
    </location>
</feature>
<comment type="catalytic activity">
    <reaction evidence="6">
        <text>ATP + H2O = ADP + phosphate + H(+)</text>
        <dbReference type="Rhea" id="RHEA:13065"/>
        <dbReference type="ChEBI" id="CHEBI:15377"/>
        <dbReference type="ChEBI" id="CHEBI:15378"/>
        <dbReference type="ChEBI" id="CHEBI:30616"/>
        <dbReference type="ChEBI" id="CHEBI:43474"/>
        <dbReference type="ChEBI" id="CHEBI:456216"/>
        <dbReference type="EC" id="3.6.4.13"/>
    </reaction>
</comment>
<evidence type="ECO:0000256" key="3">
    <source>
        <dbReference type="ARBA" id="ARBA00022801"/>
    </source>
</evidence>
<dbReference type="Pfam" id="PF00271">
    <property type="entry name" value="Helicase_C"/>
    <property type="match status" value="1"/>
</dbReference>
<dbReference type="GeneID" id="62234553"/>
<accession>A0ABQ7IG97</accession>
<feature type="domain" description="Helicase C-terminal" evidence="9">
    <location>
        <begin position="461"/>
        <end position="638"/>
    </location>
</feature>
<feature type="compositionally biased region" description="Low complexity" evidence="7">
    <location>
        <begin position="28"/>
        <end position="58"/>
    </location>
</feature>
<evidence type="ECO:0000256" key="6">
    <source>
        <dbReference type="ARBA" id="ARBA00047984"/>
    </source>
</evidence>
<dbReference type="InterPro" id="IPR007502">
    <property type="entry name" value="Helicase-assoc_dom"/>
</dbReference>
<dbReference type="EMBL" id="RCSX01000019">
    <property type="protein sequence ID" value="KAF7923075.1"/>
    <property type="molecule type" value="Genomic_DNA"/>
</dbReference>
<dbReference type="SUPFAM" id="SSF52540">
    <property type="entry name" value="P-loop containing nucleoside triphosphate hydrolases"/>
    <property type="match status" value="1"/>
</dbReference>
<dbReference type="PANTHER" id="PTHR18934:SF118">
    <property type="entry name" value="ATP-DEPENDENT RNA HELICASE DHX33"/>
    <property type="match status" value="1"/>
</dbReference>
<keyword evidence="11" id="KW-1185">Reference proteome</keyword>
<dbReference type="InterPro" id="IPR001650">
    <property type="entry name" value="Helicase_C-like"/>
</dbReference>
<comment type="caution">
    <text evidence="10">The sequence shown here is derived from an EMBL/GenBank/DDBJ whole genome shotgun (WGS) entry which is preliminary data.</text>
</comment>
<dbReference type="EC" id="3.6.4.13" evidence="1"/>
<feature type="compositionally biased region" description="Basic and acidic residues" evidence="7">
    <location>
        <begin position="132"/>
        <end position="141"/>
    </location>
</feature>
<dbReference type="SMART" id="SM00490">
    <property type="entry name" value="HELICc"/>
    <property type="match status" value="1"/>
</dbReference>
<evidence type="ECO:0000256" key="2">
    <source>
        <dbReference type="ARBA" id="ARBA00022741"/>
    </source>
</evidence>
<dbReference type="CDD" id="cd18791">
    <property type="entry name" value="SF2_C_RHA"/>
    <property type="match status" value="1"/>
</dbReference>
<dbReference type="InterPro" id="IPR027417">
    <property type="entry name" value="P-loop_NTPase"/>
</dbReference>
<feature type="domain" description="Helicase ATP-binding" evidence="8">
    <location>
        <begin position="185"/>
        <end position="379"/>
    </location>
</feature>